<dbReference type="InterPro" id="IPR023198">
    <property type="entry name" value="PGP-like_dom2"/>
</dbReference>
<sequence length="246" mass="25396">MTPPAPPAASPAPTPASGAGQVAAVIFDLDGVLLDSEQVWDEVRQAFVAERGGRWADDSTARMMGMSTAEWSAYLVELGAGDSAEEIAAEVRGRVAARYGDDPPLLPGAVAAVRAMAARWPLGLASSSPRVLIDLVLDRSGLRREFRHTISSEEVPRGKPAPDVYLEAVRRLGVPAGAAVAVEDSANGLRAAAAAGIVVVAVPNEHFPPGPEALALASAQVDRVADLTPEIVLAAAGRRPAPPQPA</sequence>
<dbReference type="AlphaFoldDB" id="A0A1S1RKY9"/>
<dbReference type="SFLD" id="SFLDG01135">
    <property type="entry name" value="C1.5.6:_HAD__Beta-PGM__Phospha"/>
    <property type="match status" value="1"/>
</dbReference>
<dbReference type="Proteomes" id="UP000179627">
    <property type="component" value="Unassembled WGS sequence"/>
</dbReference>
<dbReference type="PANTHER" id="PTHR18901">
    <property type="entry name" value="2-DEOXYGLUCOSE-6-PHOSPHATE PHOSPHATASE 2"/>
    <property type="match status" value="1"/>
</dbReference>
<dbReference type="PRINTS" id="PR00413">
    <property type="entry name" value="HADHALOGNASE"/>
</dbReference>
<keyword evidence="2" id="KW-1185">Reference proteome</keyword>
<dbReference type="InterPro" id="IPR006439">
    <property type="entry name" value="HAD-SF_hydro_IA"/>
</dbReference>
<dbReference type="NCBIfam" id="TIGR01509">
    <property type="entry name" value="HAD-SF-IA-v3"/>
    <property type="match status" value="1"/>
</dbReference>
<dbReference type="Gene3D" id="3.40.50.1000">
    <property type="entry name" value="HAD superfamily/HAD-like"/>
    <property type="match status" value="1"/>
</dbReference>
<evidence type="ECO:0000313" key="2">
    <source>
        <dbReference type="Proteomes" id="UP000179627"/>
    </source>
</evidence>
<dbReference type="EMBL" id="MBLM01000002">
    <property type="protein sequence ID" value="OHV46469.1"/>
    <property type="molecule type" value="Genomic_DNA"/>
</dbReference>
<evidence type="ECO:0000313" key="1">
    <source>
        <dbReference type="EMBL" id="OHV46469.1"/>
    </source>
</evidence>
<dbReference type="Pfam" id="PF00702">
    <property type="entry name" value="Hydrolase"/>
    <property type="match status" value="1"/>
</dbReference>
<accession>A0A1S1RKY9</accession>
<keyword evidence="1" id="KW-0378">Hydrolase</keyword>
<protein>
    <submittedName>
        <fullName evidence="1">HAD family hydrolase</fullName>
    </submittedName>
</protein>
<dbReference type="PANTHER" id="PTHR18901:SF38">
    <property type="entry name" value="PSEUDOURIDINE-5'-PHOSPHATASE"/>
    <property type="match status" value="1"/>
</dbReference>
<dbReference type="GO" id="GO:0016787">
    <property type="term" value="F:hydrolase activity"/>
    <property type="evidence" value="ECO:0007669"/>
    <property type="project" value="UniProtKB-KW"/>
</dbReference>
<reference evidence="2" key="1">
    <citation type="submission" date="2016-07" db="EMBL/GenBank/DDBJ databases">
        <title>Sequence Frankia sp. strain CcI1.17.</title>
        <authorList>
            <person name="Ghodhbane-Gtari F."/>
            <person name="Swanson E."/>
            <person name="Gueddou A."/>
            <person name="Morris K."/>
            <person name="Hezbri K."/>
            <person name="Ktari A."/>
            <person name="Nouioui I."/>
            <person name="Abebe-Akele F."/>
            <person name="Simpson S."/>
            <person name="Thomas K."/>
            <person name="Gtari M."/>
            <person name="Tisa L.S."/>
            <person name="Hurst S."/>
        </authorList>
    </citation>
    <scope>NUCLEOTIDE SEQUENCE [LARGE SCALE GENOMIC DNA]</scope>
    <source>
        <strain evidence="2">Cc1.17</strain>
    </source>
</reference>
<dbReference type="InterPro" id="IPR036412">
    <property type="entry name" value="HAD-like_sf"/>
</dbReference>
<dbReference type="SUPFAM" id="SSF56784">
    <property type="entry name" value="HAD-like"/>
    <property type="match status" value="1"/>
</dbReference>
<name>A0A1S1RKY9_9ACTN</name>
<organism evidence="1 2">
    <name type="scientific">Parafrankia colletiae</name>
    <dbReference type="NCBI Taxonomy" id="573497"/>
    <lineage>
        <taxon>Bacteria</taxon>
        <taxon>Bacillati</taxon>
        <taxon>Actinomycetota</taxon>
        <taxon>Actinomycetes</taxon>
        <taxon>Frankiales</taxon>
        <taxon>Frankiaceae</taxon>
        <taxon>Parafrankia</taxon>
    </lineage>
</organism>
<dbReference type="InterPro" id="IPR023214">
    <property type="entry name" value="HAD_sf"/>
</dbReference>
<dbReference type="RefSeq" id="WP_071082001.1">
    <property type="nucleotide sequence ID" value="NZ_MBLM01000002.1"/>
</dbReference>
<gene>
    <name evidence="1" type="ORF">CC117_02330</name>
</gene>
<dbReference type="SFLD" id="SFLDG01129">
    <property type="entry name" value="C1.5:_HAD__Beta-PGM__Phosphata"/>
    <property type="match status" value="1"/>
</dbReference>
<proteinExistence type="predicted"/>
<dbReference type="Gene3D" id="1.10.150.240">
    <property type="entry name" value="Putative phosphatase, domain 2"/>
    <property type="match status" value="1"/>
</dbReference>
<comment type="caution">
    <text evidence="1">The sequence shown here is derived from an EMBL/GenBank/DDBJ whole genome shotgun (WGS) entry which is preliminary data.</text>
</comment>
<dbReference type="OrthoDB" id="9812856at2"/>
<dbReference type="SFLD" id="SFLDS00003">
    <property type="entry name" value="Haloacid_Dehalogenase"/>
    <property type="match status" value="1"/>
</dbReference>